<reference evidence="2 3" key="1">
    <citation type="journal article" date="2023" name="Plants (Basel)">
        <title>Bridging the Gap: Combining Genomics and Transcriptomics Approaches to Understand Stylosanthes scabra, an Orphan Legume from the Brazilian Caatinga.</title>
        <authorList>
            <person name="Ferreira-Neto J.R.C."/>
            <person name="da Silva M.D."/>
            <person name="Binneck E."/>
            <person name="de Melo N.F."/>
            <person name="da Silva R.H."/>
            <person name="de Melo A.L.T.M."/>
            <person name="Pandolfi V."/>
            <person name="Bustamante F.O."/>
            <person name="Brasileiro-Vidal A.C."/>
            <person name="Benko-Iseppon A.M."/>
        </authorList>
    </citation>
    <scope>NUCLEOTIDE SEQUENCE [LARGE SCALE GENOMIC DNA]</scope>
    <source>
        <tissue evidence="2">Leaves</tissue>
    </source>
</reference>
<keyword evidence="3" id="KW-1185">Reference proteome</keyword>
<accession>A0ABU6RJ04</accession>
<feature type="compositionally biased region" description="Basic and acidic residues" evidence="1">
    <location>
        <begin position="23"/>
        <end position="46"/>
    </location>
</feature>
<feature type="compositionally biased region" description="Polar residues" evidence="1">
    <location>
        <begin position="1"/>
        <end position="12"/>
    </location>
</feature>
<protein>
    <recommendedName>
        <fullName evidence="4">Breast cancer susceptibility 1</fullName>
    </recommendedName>
</protein>
<evidence type="ECO:0000313" key="2">
    <source>
        <dbReference type="EMBL" id="MED6123904.1"/>
    </source>
</evidence>
<comment type="caution">
    <text evidence="2">The sequence shown here is derived from an EMBL/GenBank/DDBJ whole genome shotgun (WGS) entry which is preliminary data.</text>
</comment>
<feature type="non-terminal residue" evidence="2">
    <location>
        <position position="1"/>
    </location>
</feature>
<gene>
    <name evidence="2" type="ORF">PIB30_054037</name>
</gene>
<evidence type="ECO:0008006" key="4">
    <source>
        <dbReference type="Google" id="ProtNLM"/>
    </source>
</evidence>
<name>A0ABU6RJ04_9FABA</name>
<dbReference type="EMBL" id="JASCZI010030616">
    <property type="protein sequence ID" value="MED6123904.1"/>
    <property type="molecule type" value="Genomic_DNA"/>
</dbReference>
<feature type="region of interest" description="Disordered" evidence="1">
    <location>
        <begin position="1"/>
        <end position="74"/>
    </location>
</feature>
<evidence type="ECO:0000256" key="1">
    <source>
        <dbReference type="SAM" id="MobiDB-lite"/>
    </source>
</evidence>
<evidence type="ECO:0000313" key="3">
    <source>
        <dbReference type="Proteomes" id="UP001341840"/>
    </source>
</evidence>
<proteinExistence type="predicted"/>
<organism evidence="2 3">
    <name type="scientific">Stylosanthes scabra</name>
    <dbReference type="NCBI Taxonomy" id="79078"/>
    <lineage>
        <taxon>Eukaryota</taxon>
        <taxon>Viridiplantae</taxon>
        <taxon>Streptophyta</taxon>
        <taxon>Embryophyta</taxon>
        <taxon>Tracheophyta</taxon>
        <taxon>Spermatophyta</taxon>
        <taxon>Magnoliopsida</taxon>
        <taxon>eudicotyledons</taxon>
        <taxon>Gunneridae</taxon>
        <taxon>Pentapetalae</taxon>
        <taxon>rosids</taxon>
        <taxon>fabids</taxon>
        <taxon>Fabales</taxon>
        <taxon>Fabaceae</taxon>
        <taxon>Papilionoideae</taxon>
        <taxon>50 kb inversion clade</taxon>
        <taxon>dalbergioids sensu lato</taxon>
        <taxon>Dalbergieae</taxon>
        <taxon>Pterocarpus clade</taxon>
        <taxon>Stylosanthes</taxon>
    </lineage>
</organism>
<dbReference type="Proteomes" id="UP001341840">
    <property type="component" value="Unassembled WGS sequence"/>
</dbReference>
<sequence length="101" mass="11259">EGKSQSKCSDANSEADGRLSQGRNKEDYADSHDILQFKETNSEEPQKLTSDVLPKCTFDMGTTTAGNERNGRRRQSLKLLARKKSVLQPVTGIKRDQICSK</sequence>